<keyword evidence="3" id="KW-1185">Reference proteome</keyword>
<dbReference type="SUPFAM" id="SSF82649">
    <property type="entry name" value="SufE/NifU"/>
    <property type="match status" value="1"/>
</dbReference>
<dbReference type="Gene3D" id="3.90.1010.10">
    <property type="match status" value="1"/>
</dbReference>
<evidence type="ECO:0000313" key="2">
    <source>
        <dbReference type="EMBL" id="SDU37462.1"/>
    </source>
</evidence>
<dbReference type="InterPro" id="IPR002871">
    <property type="entry name" value="NIF_FeS_clus_asmbl_NifU_N"/>
</dbReference>
<dbReference type="Proteomes" id="UP000199608">
    <property type="component" value="Unassembled WGS sequence"/>
</dbReference>
<protein>
    <submittedName>
        <fullName evidence="2">Nitrogen fixation protein NifU</fullName>
    </submittedName>
</protein>
<dbReference type="GO" id="GO:0051536">
    <property type="term" value="F:iron-sulfur cluster binding"/>
    <property type="evidence" value="ECO:0007669"/>
    <property type="project" value="InterPro"/>
</dbReference>
<sequence>MKEYAVVTEITSSDAERKMLSDAGYANPAINYYLEKKYMGHIENADQVSEKIGSCGDTMKVYLKFDEHDLIDDVRYEITGCAGAISAAMAAVDLVKGKTIDEALAINDGDVFKVLGNIPEKKHHCIQLAVKTMHKGIQEYKTIKAF</sequence>
<dbReference type="Pfam" id="PF01592">
    <property type="entry name" value="NifU_N"/>
    <property type="match status" value="1"/>
</dbReference>
<gene>
    <name evidence="2" type="ORF">SAMN04487931_107150</name>
</gene>
<dbReference type="AlphaFoldDB" id="A0A1H2HZX7"/>
<name>A0A1H2HZX7_9BACT</name>
<dbReference type="EMBL" id="FNLL01000007">
    <property type="protein sequence ID" value="SDU37462.1"/>
    <property type="molecule type" value="Genomic_DNA"/>
</dbReference>
<accession>A0A1H2HZX7</accession>
<dbReference type="PANTHER" id="PTHR10093">
    <property type="entry name" value="IRON-SULFUR CLUSTER ASSEMBLY ENZYME NIFU HOMOLOG"/>
    <property type="match status" value="1"/>
</dbReference>
<evidence type="ECO:0000313" key="3">
    <source>
        <dbReference type="Proteomes" id="UP000199608"/>
    </source>
</evidence>
<organism evidence="2 3">
    <name type="scientific">Desulfobacula phenolica</name>
    <dbReference type="NCBI Taxonomy" id="90732"/>
    <lineage>
        <taxon>Bacteria</taxon>
        <taxon>Pseudomonadati</taxon>
        <taxon>Thermodesulfobacteriota</taxon>
        <taxon>Desulfobacteria</taxon>
        <taxon>Desulfobacterales</taxon>
        <taxon>Desulfobacteraceae</taxon>
        <taxon>Desulfobacula</taxon>
    </lineage>
</organism>
<feature type="domain" description="NIF system FeS cluster assembly NifU N-terminal" evidence="1">
    <location>
        <begin position="25"/>
        <end position="144"/>
    </location>
</feature>
<proteinExistence type="predicted"/>
<reference evidence="3" key="1">
    <citation type="submission" date="2016-10" db="EMBL/GenBank/DDBJ databases">
        <authorList>
            <person name="Varghese N."/>
            <person name="Submissions S."/>
        </authorList>
    </citation>
    <scope>NUCLEOTIDE SEQUENCE [LARGE SCALE GENOMIC DNA]</scope>
    <source>
        <strain evidence="3">DSM 3384</strain>
    </source>
</reference>
<evidence type="ECO:0000259" key="1">
    <source>
        <dbReference type="Pfam" id="PF01592"/>
    </source>
</evidence>
<dbReference type="CDD" id="cd06664">
    <property type="entry name" value="IscU_like"/>
    <property type="match status" value="1"/>
</dbReference>
<dbReference type="GO" id="GO:0016226">
    <property type="term" value="P:iron-sulfur cluster assembly"/>
    <property type="evidence" value="ECO:0007669"/>
    <property type="project" value="InterPro"/>
</dbReference>
<dbReference type="GO" id="GO:0005506">
    <property type="term" value="F:iron ion binding"/>
    <property type="evidence" value="ECO:0007669"/>
    <property type="project" value="InterPro"/>
</dbReference>